<gene>
    <name evidence="12" type="ORF">PV08_03901</name>
</gene>
<dbReference type="InterPro" id="IPR008333">
    <property type="entry name" value="Cbr1-like_FAD-bd_dom"/>
</dbReference>
<evidence type="ECO:0000256" key="8">
    <source>
        <dbReference type="PIRSR" id="PIRSR601834-1"/>
    </source>
</evidence>
<feature type="binding site" evidence="8">
    <location>
        <position position="181"/>
    </location>
    <ligand>
        <name>FAD</name>
        <dbReference type="ChEBI" id="CHEBI:57692"/>
    </ligand>
</feature>
<dbReference type="VEuPathDB" id="FungiDB:PV08_03901"/>
<dbReference type="Proteomes" id="UP000053328">
    <property type="component" value="Unassembled WGS sequence"/>
</dbReference>
<dbReference type="GO" id="GO:0016491">
    <property type="term" value="F:oxidoreductase activity"/>
    <property type="evidence" value="ECO:0007669"/>
    <property type="project" value="UniProtKB-KW"/>
</dbReference>
<keyword evidence="10" id="KW-0812">Transmembrane</keyword>
<keyword evidence="6" id="KW-0560">Oxidoreductase</keyword>
<dbReference type="InterPro" id="IPR017927">
    <property type="entry name" value="FAD-bd_FR_type"/>
</dbReference>
<evidence type="ECO:0000256" key="1">
    <source>
        <dbReference type="ARBA" id="ARBA00001974"/>
    </source>
</evidence>
<feature type="region of interest" description="Disordered" evidence="9">
    <location>
        <begin position="32"/>
        <end position="66"/>
    </location>
</feature>
<evidence type="ECO:0000256" key="5">
    <source>
        <dbReference type="ARBA" id="ARBA00022827"/>
    </source>
</evidence>
<organism evidence="12 13">
    <name type="scientific">Exophiala spinifera</name>
    <dbReference type="NCBI Taxonomy" id="91928"/>
    <lineage>
        <taxon>Eukaryota</taxon>
        <taxon>Fungi</taxon>
        <taxon>Dikarya</taxon>
        <taxon>Ascomycota</taxon>
        <taxon>Pezizomycotina</taxon>
        <taxon>Eurotiomycetes</taxon>
        <taxon>Chaetothyriomycetidae</taxon>
        <taxon>Chaetothyriales</taxon>
        <taxon>Herpotrichiellaceae</taxon>
        <taxon>Exophiala</taxon>
    </lineage>
</organism>
<evidence type="ECO:0000256" key="3">
    <source>
        <dbReference type="ARBA" id="ARBA00006105"/>
    </source>
</evidence>
<dbReference type="GO" id="GO:0016020">
    <property type="term" value="C:membrane"/>
    <property type="evidence" value="ECO:0007669"/>
    <property type="project" value="UniProtKB-SubCell"/>
</dbReference>
<evidence type="ECO:0000256" key="4">
    <source>
        <dbReference type="ARBA" id="ARBA00022630"/>
    </source>
</evidence>
<evidence type="ECO:0000313" key="13">
    <source>
        <dbReference type="Proteomes" id="UP000053328"/>
    </source>
</evidence>
<keyword evidence="5 8" id="KW-0274">FAD</keyword>
<dbReference type="OrthoDB" id="432685at2759"/>
<accession>A0A0D1ZVG4</accession>
<evidence type="ECO:0000256" key="7">
    <source>
        <dbReference type="ARBA" id="ARBA00023136"/>
    </source>
</evidence>
<dbReference type="InterPro" id="IPR039261">
    <property type="entry name" value="FNR_nucleotide-bd"/>
</dbReference>
<feature type="binding site" evidence="8">
    <location>
        <position position="191"/>
    </location>
    <ligand>
        <name>FAD</name>
        <dbReference type="ChEBI" id="CHEBI:57692"/>
    </ligand>
</feature>
<feature type="transmembrane region" description="Helical" evidence="10">
    <location>
        <begin position="72"/>
        <end position="90"/>
    </location>
</feature>
<proteinExistence type="inferred from homology"/>
<dbReference type="CDD" id="cd06183">
    <property type="entry name" value="cyt_b5_reduct_like"/>
    <property type="match status" value="1"/>
</dbReference>
<sequence length="426" mass="47469">MSLLTSDKTNLQHSRHLQRRSMFARCSARASSNLNHAAQPPALRIAPRFKSTTSETSPDPSSRPKSRVSKRSVFVAAWTALGVVAGWQIYNYNSKRDSFVAYTLVSKQPVSSTASIFHLEPKQPSSNFEKYKEAWRKGIWNVDFKQPQLQIVRAYTPLPPVEEGTDAEKKNKEKHDELRFLIRKDPHGEVSSYLHKLPIGAEIEMRGPNLEYELTPDVRQIVFFAGGTGIAPALQIAHALFEGHNDDHGDDSGRQQKGNSKTKNLHILWASRMREDCAGGVSDAAPSETVPPKPTWSGLFSRPKAKKPNTPPPQSSEKGLIVKELDALKEKYPGQVTVEYFVNAEDTWIDEDAVFRALSRFDDKEFSAGTAAPGQRQILISGPPGFISYLAGPKEWRGGREEQGPVSRIVAHAISKNPHDVTVWKI</sequence>
<comment type="subcellular location">
    <subcellularLocation>
        <location evidence="2">Membrane</location>
    </subcellularLocation>
</comment>
<evidence type="ECO:0000313" key="12">
    <source>
        <dbReference type="EMBL" id="KIW16712.1"/>
    </source>
</evidence>
<evidence type="ECO:0000256" key="2">
    <source>
        <dbReference type="ARBA" id="ARBA00004370"/>
    </source>
</evidence>
<keyword evidence="4 8" id="KW-0285">Flavoprotein</keyword>
<dbReference type="InterPro" id="IPR001834">
    <property type="entry name" value="CBR-like"/>
</dbReference>
<feature type="binding site" evidence="8">
    <location>
        <position position="153"/>
    </location>
    <ligand>
        <name>FAD</name>
        <dbReference type="ChEBI" id="CHEBI:57692"/>
    </ligand>
</feature>
<keyword evidence="7 10" id="KW-0472">Membrane</keyword>
<keyword evidence="10" id="KW-1133">Transmembrane helix</keyword>
<dbReference type="PRINTS" id="PR00406">
    <property type="entry name" value="CYTB5RDTASE"/>
</dbReference>
<feature type="region of interest" description="Disordered" evidence="9">
    <location>
        <begin position="278"/>
        <end position="318"/>
    </location>
</feature>
<reference evidence="12 13" key="1">
    <citation type="submission" date="2015-01" db="EMBL/GenBank/DDBJ databases">
        <title>The Genome Sequence of Exophiala spinifera CBS89968.</title>
        <authorList>
            <consortium name="The Broad Institute Genomics Platform"/>
            <person name="Cuomo C."/>
            <person name="de Hoog S."/>
            <person name="Gorbushina A."/>
            <person name="Stielow B."/>
            <person name="Teixiera M."/>
            <person name="Abouelleil A."/>
            <person name="Chapman S.B."/>
            <person name="Priest M."/>
            <person name="Young S.K."/>
            <person name="Wortman J."/>
            <person name="Nusbaum C."/>
            <person name="Birren B."/>
        </authorList>
    </citation>
    <scope>NUCLEOTIDE SEQUENCE [LARGE SCALE GENOMIC DNA]</scope>
    <source>
        <strain evidence="12 13">CBS 89968</strain>
    </source>
</reference>
<dbReference type="AlphaFoldDB" id="A0A0D1ZVG4"/>
<dbReference type="GeneID" id="27330984"/>
<evidence type="ECO:0000259" key="11">
    <source>
        <dbReference type="PROSITE" id="PS51384"/>
    </source>
</evidence>
<dbReference type="PROSITE" id="PS51384">
    <property type="entry name" value="FAD_FR"/>
    <property type="match status" value="1"/>
</dbReference>
<dbReference type="PANTHER" id="PTHR19370:SF189">
    <property type="entry name" value="CYTOCHROME C MITOCHONDRIAL IMPORT FACTOR CYC2"/>
    <property type="match status" value="1"/>
</dbReference>
<dbReference type="RefSeq" id="XP_016236928.1">
    <property type="nucleotide sequence ID" value="XM_016378251.1"/>
</dbReference>
<name>A0A0D1ZVG4_9EURO</name>
<dbReference type="PANTHER" id="PTHR19370">
    <property type="entry name" value="NADH-CYTOCHROME B5 REDUCTASE"/>
    <property type="match status" value="1"/>
</dbReference>
<keyword evidence="13" id="KW-1185">Reference proteome</keyword>
<evidence type="ECO:0000256" key="6">
    <source>
        <dbReference type="ARBA" id="ARBA00023002"/>
    </source>
</evidence>
<comment type="similarity">
    <text evidence="3">Belongs to the flavoprotein pyridine nucleotide cytochrome reductase family.</text>
</comment>
<feature type="compositionally biased region" description="Low complexity" evidence="9">
    <location>
        <begin position="51"/>
        <end position="60"/>
    </location>
</feature>
<dbReference type="SUPFAM" id="SSF52343">
    <property type="entry name" value="Ferredoxin reductase-like, C-terminal NADP-linked domain"/>
    <property type="match status" value="1"/>
</dbReference>
<dbReference type="Pfam" id="PF00970">
    <property type="entry name" value="FAD_binding_6"/>
    <property type="match status" value="1"/>
</dbReference>
<feature type="domain" description="FAD-binding FR-type" evidence="11">
    <location>
        <begin position="97"/>
        <end position="215"/>
    </location>
</feature>
<feature type="binding site" evidence="8">
    <location>
        <position position="155"/>
    </location>
    <ligand>
        <name>FAD</name>
        <dbReference type="ChEBI" id="CHEBI:57692"/>
    </ligand>
</feature>
<evidence type="ECO:0000256" key="9">
    <source>
        <dbReference type="SAM" id="MobiDB-lite"/>
    </source>
</evidence>
<dbReference type="SUPFAM" id="SSF63380">
    <property type="entry name" value="Riboflavin synthase domain-like"/>
    <property type="match status" value="1"/>
</dbReference>
<dbReference type="STRING" id="91928.A0A0D1ZVG4"/>
<comment type="cofactor">
    <cofactor evidence="1 8">
        <name>FAD</name>
        <dbReference type="ChEBI" id="CHEBI:57692"/>
    </cofactor>
</comment>
<protein>
    <recommendedName>
        <fullName evidence="11">FAD-binding FR-type domain-containing protein</fullName>
    </recommendedName>
</protein>
<dbReference type="GO" id="GO:0005739">
    <property type="term" value="C:mitochondrion"/>
    <property type="evidence" value="ECO:0007669"/>
    <property type="project" value="TreeGrafter"/>
</dbReference>
<evidence type="ECO:0000256" key="10">
    <source>
        <dbReference type="SAM" id="Phobius"/>
    </source>
</evidence>
<dbReference type="Gene3D" id="2.40.30.10">
    <property type="entry name" value="Translation factors"/>
    <property type="match status" value="1"/>
</dbReference>
<dbReference type="Gene3D" id="3.40.50.80">
    <property type="entry name" value="Nucleotide-binding domain of ferredoxin-NADP reductase (FNR) module"/>
    <property type="match status" value="1"/>
</dbReference>
<dbReference type="InterPro" id="IPR017938">
    <property type="entry name" value="Riboflavin_synthase-like_b-brl"/>
</dbReference>
<feature type="binding site" evidence="8">
    <location>
        <position position="190"/>
    </location>
    <ligand>
        <name>FAD</name>
        <dbReference type="ChEBI" id="CHEBI:57692"/>
    </ligand>
</feature>
<dbReference type="HOGENOM" id="CLU_003827_6_0_1"/>
<dbReference type="EMBL" id="KN847494">
    <property type="protein sequence ID" value="KIW16712.1"/>
    <property type="molecule type" value="Genomic_DNA"/>
</dbReference>